<evidence type="ECO:0000256" key="1">
    <source>
        <dbReference type="SAM" id="MobiDB-lite"/>
    </source>
</evidence>
<keyword evidence="2" id="KW-0472">Membrane</keyword>
<evidence type="ECO:0000313" key="6">
    <source>
        <dbReference type="EMBL" id="AXK60576.1"/>
    </source>
</evidence>
<feature type="compositionally biased region" description="Gly residues" evidence="1">
    <location>
        <begin position="559"/>
        <end position="576"/>
    </location>
</feature>
<keyword evidence="3" id="KW-0732">Signal</keyword>
<proteinExistence type="predicted"/>
<keyword evidence="2" id="KW-1133">Transmembrane helix</keyword>
<sequence length="576" mass="64766">MLSCRALILFLVTCTFVDAIERITSFKSDIIVHDDATLTVQECIECISENEKIVHGLVREFPTKYYDSYGIKHNVDFNIQSITHNGYLTTYTTERILNGVKIYIGDKNIKIPMGRHTYVITYKTARQLGFFMNHDELYWNVTGCGWRLPIDKAQATVFLPYNILADTISVQAYTGYDGQQGENYDYRIQGNSIDFSTINGLHPFQGLTIVVTFPKGFVKEPSWNQKIYWMLSDNIILLVIGILLLFLLYLLLLAVITLKHKNKPGLVIPLYYPPVDMTPSSIGFMTNMKFNPLLLSADIIDLAVHNFITITYNAPKLFASGTYTLKRKESLDNLRVSTKINTYHLSLLVALFGKKEKLIISKEYNPKIAKALKVCQKNIAPHHNAYITTLTVISWRSVLTCLALVGIVFLFFYDSMSLVEDIVPTIVLMFFFKIFTDGPFKIYTAAGRKKQDAIDGFKQYLMVSEVERINLIGTPPIRTPELYEKYLPYAIALGIEKQWTAQFSSLFKKIGKQGEANYMPVWYRGRMFKANHFGSNFTQGFSRAISASSTAPGKASGSNGQGRSGGGGGGGGGGGW</sequence>
<keyword evidence="7" id="KW-1185">Reference proteome</keyword>
<gene>
    <name evidence="6" type="ORF">C0J27_02350</name>
</gene>
<feature type="region of interest" description="Disordered" evidence="1">
    <location>
        <begin position="548"/>
        <end position="576"/>
    </location>
</feature>
<feature type="transmembrane region" description="Helical" evidence="2">
    <location>
        <begin position="397"/>
        <end position="416"/>
    </location>
</feature>
<feature type="signal peptide" evidence="3">
    <location>
        <begin position="1"/>
        <end position="19"/>
    </location>
</feature>
<feature type="domain" description="Predicted membrane protein YciQ-like C-terminal" evidence="5">
    <location>
        <begin position="269"/>
        <end position="503"/>
    </location>
</feature>
<dbReference type="KEGG" id="cdes:C0J27_02350"/>
<dbReference type="InterPro" id="IPR018702">
    <property type="entry name" value="DUF2207"/>
</dbReference>
<dbReference type="RefSeq" id="WP_115585591.1">
    <property type="nucleotide sequence ID" value="NZ_CP025544.1"/>
</dbReference>
<keyword evidence="2" id="KW-0812">Transmembrane</keyword>
<dbReference type="Proteomes" id="UP000254834">
    <property type="component" value="Chromosome"/>
</dbReference>
<dbReference type="Pfam" id="PF20990">
    <property type="entry name" value="DUF2207_C"/>
    <property type="match status" value="1"/>
</dbReference>
<evidence type="ECO:0000313" key="7">
    <source>
        <dbReference type="Proteomes" id="UP000254834"/>
    </source>
</evidence>
<evidence type="ECO:0000259" key="4">
    <source>
        <dbReference type="Pfam" id="PF09972"/>
    </source>
</evidence>
<protein>
    <recommendedName>
        <fullName evidence="8">DUF2207 domain-containing protein</fullName>
    </recommendedName>
</protein>
<dbReference type="InterPro" id="IPR048389">
    <property type="entry name" value="YciQ-like_C"/>
</dbReference>
<organism evidence="6 7">
    <name type="scientific">Candidatus Chromulinivorax destructor</name>
    <dbReference type="NCBI Taxonomy" id="2066483"/>
    <lineage>
        <taxon>Bacteria</taxon>
        <taxon>Candidatus Babelota</taxon>
        <taxon>Candidatus Babeliae</taxon>
        <taxon>Candidatus Babeliales</taxon>
        <taxon>Candidatus Chromulinivoraceae</taxon>
        <taxon>Candidatus Chromulinivorax</taxon>
    </lineage>
</organism>
<reference evidence="6 7" key="1">
    <citation type="submission" date="2017-12" db="EMBL/GenBank/DDBJ databases">
        <title>Chromulinavorax destructans is a abundant pathogen of dominant heterotrophic picoflagllates.</title>
        <authorList>
            <person name="Deeg C.M."/>
            <person name="Zimmer M."/>
            <person name="Suttle C.A."/>
        </authorList>
    </citation>
    <scope>NUCLEOTIDE SEQUENCE [LARGE SCALE GENOMIC DNA]</scope>
    <source>
        <strain evidence="6 7">SeV1</strain>
    </source>
</reference>
<dbReference type="AlphaFoldDB" id="A0A345ZBA9"/>
<evidence type="ECO:0000259" key="5">
    <source>
        <dbReference type="Pfam" id="PF20990"/>
    </source>
</evidence>
<evidence type="ECO:0008006" key="8">
    <source>
        <dbReference type="Google" id="ProtNLM"/>
    </source>
</evidence>
<dbReference type="OrthoDB" id="9767603at2"/>
<feature type="chain" id="PRO_5016707599" description="DUF2207 domain-containing protein" evidence="3">
    <location>
        <begin position="20"/>
        <end position="576"/>
    </location>
</feature>
<feature type="transmembrane region" description="Helical" evidence="2">
    <location>
        <begin position="235"/>
        <end position="256"/>
    </location>
</feature>
<feature type="domain" description="DUF2207" evidence="4">
    <location>
        <begin position="22"/>
        <end position="213"/>
    </location>
</feature>
<dbReference type="EMBL" id="CP025544">
    <property type="protein sequence ID" value="AXK60576.1"/>
    <property type="molecule type" value="Genomic_DNA"/>
</dbReference>
<accession>A0A345ZBA9</accession>
<feature type="transmembrane region" description="Helical" evidence="2">
    <location>
        <begin position="422"/>
        <end position="440"/>
    </location>
</feature>
<evidence type="ECO:0000256" key="3">
    <source>
        <dbReference type="SAM" id="SignalP"/>
    </source>
</evidence>
<evidence type="ECO:0000256" key="2">
    <source>
        <dbReference type="SAM" id="Phobius"/>
    </source>
</evidence>
<dbReference type="Pfam" id="PF09972">
    <property type="entry name" value="DUF2207"/>
    <property type="match status" value="1"/>
</dbReference>
<name>A0A345ZBA9_9BACT</name>